<dbReference type="AlphaFoldDB" id="A0A1M6IAK8"/>
<evidence type="ECO:0000313" key="2">
    <source>
        <dbReference type="EMBL" id="SHJ31452.1"/>
    </source>
</evidence>
<dbReference type="InterPro" id="IPR003018">
    <property type="entry name" value="GAF"/>
</dbReference>
<dbReference type="OrthoDB" id="1736267at2"/>
<keyword evidence="3" id="KW-1185">Reference proteome</keyword>
<accession>A0A1M6IAK8</accession>
<name>A0A1M6IAK8_9FIRM</name>
<dbReference type="RefSeq" id="WP_149679185.1">
    <property type="nucleotide sequence ID" value="NZ_FQZP01000040.1"/>
</dbReference>
<protein>
    <recommendedName>
        <fullName evidence="1">GAF domain-containing protein</fullName>
    </recommendedName>
</protein>
<proteinExistence type="predicted"/>
<evidence type="ECO:0000259" key="1">
    <source>
        <dbReference type="Pfam" id="PF13492"/>
    </source>
</evidence>
<feature type="domain" description="GAF" evidence="1">
    <location>
        <begin position="26"/>
        <end position="153"/>
    </location>
</feature>
<evidence type="ECO:0000313" key="3">
    <source>
        <dbReference type="Proteomes" id="UP000324781"/>
    </source>
</evidence>
<gene>
    <name evidence="2" type="ORF">SAMN05444373_104021</name>
</gene>
<organism evidence="2 3">
    <name type="scientific">Thermoclostridium caenicola</name>
    <dbReference type="NCBI Taxonomy" id="659425"/>
    <lineage>
        <taxon>Bacteria</taxon>
        <taxon>Bacillati</taxon>
        <taxon>Bacillota</taxon>
        <taxon>Clostridia</taxon>
        <taxon>Eubacteriales</taxon>
        <taxon>Oscillospiraceae</taxon>
        <taxon>Thermoclostridium</taxon>
    </lineage>
</organism>
<dbReference type="Pfam" id="PF13492">
    <property type="entry name" value="GAF_3"/>
    <property type="match status" value="1"/>
</dbReference>
<sequence length="629" mass="71623">MLRTDLYRYNGILEAISFFSNRLTYDQITQAAFDFVNELLTVNKSVLYLLQDNRFGKVKSRNLPQAPETIPLNDRLKDFALYVGNVVNGRTRLEAYFEPDILEKTEANLMIPLMLGHKLCGFILLSGRVSSDFNENDIFVSGTLMSLFNNALESSSRLEELQKANRELDEKIFSLFAINQSAKAMLTEHRLDELNQLAVDVFSELTLSASTGFFLYDKKSEKYALKAYRDVFHSGEDPRIIYLTLRPEAQVLMHRQILDISDEKDIGYFASLFAEGAEPLLALKARYIVFIFGKASELLGFVTLGETISGTDYKKSTFELVDSLASYTYIALSNAMLIQVVNDQKKLLEMKLERLITLNQLIKNINSAQTSKQLIDLALETLTVSLGVENGLIALYQPEDGHLLVNTATNSAFCGLAIPITSRLEPLFQGKIVFESDATLVSEYIGHAIADALPERAGLLAIPMYLDLYEIRLIGAIIIFNTRSSLLSEEENILTFETIANHMAPLIDGFISLDRKKQEYVPDVKKKFTSELKIQIEECLQYHFDLEIIRLVNEKATPFTEDDFFRTVAEHFRNAYPVSYNHTYVVIHNEFDYNRQILERLAAEAGVSVTCYRLYRDFNTYEELLELLK</sequence>
<reference evidence="2 3" key="1">
    <citation type="submission" date="2016-11" db="EMBL/GenBank/DDBJ databases">
        <authorList>
            <person name="Varghese N."/>
            <person name="Submissions S."/>
        </authorList>
    </citation>
    <scope>NUCLEOTIDE SEQUENCE [LARGE SCALE GENOMIC DNA]</scope>
    <source>
        <strain evidence="2 3">DSM 19027</strain>
    </source>
</reference>
<dbReference type="InterPro" id="IPR029016">
    <property type="entry name" value="GAF-like_dom_sf"/>
</dbReference>
<dbReference type="SUPFAM" id="SSF55781">
    <property type="entry name" value="GAF domain-like"/>
    <property type="match status" value="3"/>
</dbReference>
<dbReference type="Proteomes" id="UP000324781">
    <property type="component" value="Unassembled WGS sequence"/>
</dbReference>
<dbReference type="Gene3D" id="3.30.450.40">
    <property type="match status" value="3"/>
</dbReference>
<dbReference type="EMBL" id="FQZP01000040">
    <property type="protein sequence ID" value="SHJ31452.1"/>
    <property type="molecule type" value="Genomic_DNA"/>
</dbReference>